<reference evidence="1 2" key="1">
    <citation type="submission" date="2014-04" db="EMBL/GenBank/DDBJ databases">
        <title>A new species of microsporidia sheds light on the evolution of extreme parasitism.</title>
        <authorList>
            <person name="Haag K.L."/>
            <person name="James T.Y."/>
            <person name="Larsson R."/>
            <person name="Schaer T.M."/>
            <person name="Refardt D."/>
            <person name="Pombert J.-F."/>
            <person name="Ebert D."/>
        </authorList>
    </citation>
    <scope>NUCLEOTIDE SEQUENCE [LARGE SCALE GENOMIC DNA]</scope>
    <source>
        <strain evidence="1 2">UGP3</strain>
        <tissue evidence="1">Spores</tissue>
    </source>
</reference>
<name>A0A098VYY9_9MICR</name>
<dbReference type="HOGENOM" id="CLU_2441330_0_0_1"/>
<dbReference type="Proteomes" id="UP000029725">
    <property type="component" value="Unassembled WGS sequence"/>
</dbReference>
<proteinExistence type="predicted"/>
<gene>
    <name evidence="1" type="ORF">DI09_123p110</name>
</gene>
<dbReference type="VEuPathDB" id="MicrosporidiaDB:DI09_123p110"/>
<keyword evidence="2" id="KW-1185">Reference proteome</keyword>
<sequence>MLAERSPSPTLIEVENINGNAAVLALIRSLDDEDQNVDAAAGVDPIFFAPSPISEHDFWRVILKKSINALAAGISFGLGAALVDHCFLRK</sequence>
<accession>A0A098VYY9</accession>
<dbReference type="RefSeq" id="XP_013239367.1">
    <property type="nucleotide sequence ID" value="XM_013383913.1"/>
</dbReference>
<comment type="caution">
    <text evidence="1">The sequence shown here is derived from an EMBL/GenBank/DDBJ whole genome shotgun (WGS) entry which is preliminary data.</text>
</comment>
<evidence type="ECO:0000313" key="1">
    <source>
        <dbReference type="EMBL" id="KGG52931.1"/>
    </source>
</evidence>
<protein>
    <submittedName>
        <fullName evidence="1">Uncharacterized protein</fullName>
    </submittedName>
</protein>
<evidence type="ECO:0000313" key="2">
    <source>
        <dbReference type="Proteomes" id="UP000029725"/>
    </source>
</evidence>
<dbReference type="AlphaFoldDB" id="A0A098VYY9"/>
<dbReference type="EMBL" id="JMKJ01000026">
    <property type="protein sequence ID" value="KGG52931.1"/>
    <property type="molecule type" value="Genomic_DNA"/>
</dbReference>
<dbReference type="GeneID" id="25258184"/>
<organism evidence="1 2">
    <name type="scientific">Mitosporidium daphniae</name>
    <dbReference type="NCBI Taxonomy" id="1485682"/>
    <lineage>
        <taxon>Eukaryota</taxon>
        <taxon>Fungi</taxon>
        <taxon>Fungi incertae sedis</taxon>
        <taxon>Microsporidia</taxon>
        <taxon>Mitosporidium</taxon>
    </lineage>
</organism>